<protein>
    <submittedName>
        <fullName evidence="5">Aldehyde dehydrogenase family protein</fullName>
    </submittedName>
</protein>
<dbReference type="InterPro" id="IPR016163">
    <property type="entry name" value="Ald_DH_C"/>
</dbReference>
<reference evidence="5 6" key="1">
    <citation type="submission" date="2024-04" db="EMBL/GenBank/DDBJ databases">
        <title>Novel species of the genus Ideonella isolated from streams.</title>
        <authorList>
            <person name="Lu H."/>
        </authorList>
    </citation>
    <scope>NUCLEOTIDE SEQUENCE [LARGE SCALE GENOMIC DNA]</scope>
    <source>
        <strain evidence="5 6">BYS139W</strain>
    </source>
</reference>
<dbReference type="RefSeq" id="WP_341376934.1">
    <property type="nucleotide sequence ID" value="NZ_JBBUTF010000043.1"/>
</dbReference>
<feature type="active site" evidence="2">
    <location>
        <position position="265"/>
    </location>
</feature>
<dbReference type="Gene3D" id="3.40.605.10">
    <property type="entry name" value="Aldehyde Dehydrogenase, Chain A, domain 1"/>
    <property type="match status" value="1"/>
</dbReference>
<comment type="similarity">
    <text evidence="3">Belongs to the aldehyde dehydrogenase family.</text>
</comment>
<dbReference type="SUPFAM" id="SSF53720">
    <property type="entry name" value="ALDH-like"/>
    <property type="match status" value="1"/>
</dbReference>
<evidence type="ECO:0000256" key="2">
    <source>
        <dbReference type="PROSITE-ProRule" id="PRU10007"/>
    </source>
</evidence>
<keyword evidence="1 3" id="KW-0560">Oxidoreductase</keyword>
<organism evidence="5 6">
    <name type="scientific">Pseudaquabacterium rugosum</name>
    <dbReference type="NCBI Taxonomy" id="2984194"/>
    <lineage>
        <taxon>Bacteria</taxon>
        <taxon>Pseudomonadati</taxon>
        <taxon>Pseudomonadota</taxon>
        <taxon>Betaproteobacteria</taxon>
        <taxon>Burkholderiales</taxon>
        <taxon>Sphaerotilaceae</taxon>
        <taxon>Pseudaquabacterium</taxon>
    </lineage>
</organism>
<dbReference type="Gene3D" id="3.40.309.10">
    <property type="entry name" value="Aldehyde Dehydrogenase, Chain A, domain 2"/>
    <property type="match status" value="1"/>
</dbReference>
<dbReference type="InterPro" id="IPR016162">
    <property type="entry name" value="Ald_DH_N"/>
</dbReference>
<name>A0ABU9BHA9_9BURK</name>
<gene>
    <name evidence="5" type="ORF">AACH11_24600</name>
</gene>
<dbReference type="InterPro" id="IPR016161">
    <property type="entry name" value="Ald_DH/histidinol_DH"/>
</dbReference>
<dbReference type="InterPro" id="IPR029510">
    <property type="entry name" value="Ald_DH_CS_GLU"/>
</dbReference>
<dbReference type="Pfam" id="PF00171">
    <property type="entry name" value="Aldedh"/>
    <property type="match status" value="1"/>
</dbReference>
<dbReference type="EMBL" id="JBBUTF010000043">
    <property type="protein sequence ID" value="MEK8029149.1"/>
    <property type="molecule type" value="Genomic_DNA"/>
</dbReference>
<evidence type="ECO:0000256" key="3">
    <source>
        <dbReference type="RuleBase" id="RU003345"/>
    </source>
</evidence>
<dbReference type="InterPro" id="IPR015590">
    <property type="entry name" value="Aldehyde_DH_dom"/>
</dbReference>
<evidence type="ECO:0000256" key="1">
    <source>
        <dbReference type="ARBA" id="ARBA00023002"/>
    </source>
</evidence>
<dbReference type="PANTHER" id="PTHR11699">
    <property type="entry name" value="ALDEHYDE DEHYDROGENASE-RELATED"/>
    <property type="match status" value="1"/>
</dbReference>
<proteinExistence type="inferred from homology"/>
<feature type="domain" description="Aldehyde dehydrogenase" evidence="4">
    <location>
        <begin position="26"/>
        <end position="489"/>
    </location>
</feature>
<dbReference type="PROSITE" id="PS00687">
    <property type="entry name" value="ALDEHYDE_DEHYDR_GLU"/>
    <property type="match status" value="1"/>
</dbReference>
<comment type="caution">
    <text evidence="5">The sequence shown here is derived from an EMBL/GenBank/DDBJ whole genome shotgun (WGS) entry which is preliminary data.</text>
</comment>
<dbReference type="Proteomes" id="UP001368500">
    <property type="component" value="Unassembled WGS sequence"/>
</dbReference>
<evidence type="ECO:0000313" key="5">
    <source>
        <dbReference type="EMBL" id="MEK8029149.1"/>
    </source>
</evidence>
<accession>A0ABU9BHA9</accession>
<sequence length="496" mass="52487">MTRPSPITLPDFLGKPRLQHFIDGRWVDSADGQTLPTRNPATGEVLAQLARGGAAEVDTAVAAARRAFEGPWSRFTPAQRQQVMMRFIELFERHFDELTLLESLDMGAPLAKLRAARPTAIQNLLFYASMARQVGGELPSNSLAGGQVTTMILKTPVGVVGGIIPWNGPLFGQMHVVAPTLATGCTAVLKPAEDASLAVLRTAELLVEAGVPAGVINVVTGLGSEAGAALAAHPDVNRIAFTGSNATGREIIKASAVNTKRLQLELGGKSPDIVFADADLDKAVPGVAMGVYNNSGQICFAGTRVFVQRPLVDEFVDRMASYGQTLKVGDPLAADTHLGPLISQRQLDTVLNYVAQGQNEGARLVAGGERLGGDLTQGYFIAPTLFSHVHNDMAIAREEIFGPVASVIPFDSVDEALTLANSTRYGLGSGVWSSNIKTVMKMVHGIQAGTVWVNCYGLVDPAVGFGGIKDSGYGWKGGQAQIDGFLVQKAAYLNWA</sequence>
<evidence type="ECO:0000259" key="4">
    <source>
        <dbReference type="Pfam" id="PF00171"/>
    </source>
</evidence>
<keyword evidence="6" id="KW-1185">Reference proteome</keyword>
<evidence type="ECO:0000313" key="6">
    <source>
        <dbReference type="Proteomes" id="UP001368500"/>
    </source>
</evidence>